<dbReference type="EMBL" id="UOEP01000097">
    <property type="protein sequence ID" value="VAW19321.1"/>
    <property type="molecule type" value="Genomic_DNA"/>
</dbReference>
<accession>A0A3B0TKV7</accession>
<gene>
    <name evidence="2" type="ORF">MNBD_BACTEROID01-194</name>
</gene>
<dbReference type="AlphaFoldDB" id="A0A3B0TKV7"/>
<dbReference type="GO" id="GO:0010181">
    <property type="term" value="F:FMN binding"/>
    <property type="evidence" value="ECO:0007669"/>
    <property type="project" value="InterPro"/>
</dbReference>
<dbReference type="GO" id="GO:0016020">
    <property type="term" value="C:membrane"/>
    <property type="evidence" value="ECO:0007669"/>
    <property type="project" value="InterPro"/>
</dbReference>
<evidence type="ECO:0000313" key="2">
    <source>
        <dbReference type="EMBL" id="VAW19321.1"/>
    </source>
</evidence>
<name>A0A3B0TKV7_9ZZZZ</name>
<proteinExistence type="predicted"/>
<dbReference type="Pfam" id="PF04205">
    <property type="entry name" value="FMN_bind"/>
    <property type="match status" value="1"/>
</dbReference>
<evidence type="ECO:0000259" key="1">
    <source>
        <dbReference type="Pfam" id="PF04205"/>
    </source>
</evidence>
<organism evidence="2">
    <name type="scientific">hydrothermal vent metagenome</name>
    <dbReference type="NCBI Taxonomy" id="652676"/>
    <lineage>
        <taxon>unclassified sequences</taxon>
        <taxon>metagenomes</taxon>
        <taxon>ecological metagenomes</taxon>
    </lineage>
</organism>
<reference evidence="2" key="1">
    <citation type="submission" date="2018-06" db="EMBL/GenBank/DDBJ databases">
        <authorList>
            <person name="Zhirakovskaya E."/>
        </authorList>
    </citation>
    <scope>NUCLEOTIDE SEQUENCE</scope>
</reference>
<sequence length="187" mass="20815">MRKILVIGAVLLFAYSAFCQDEIKYRHKSIFKELKKVAQIENPVFNEINIPDSMNSQGYFQGKFFSVADKTGPGKVYLYIGRVNSCRAGGCSAPLSLSEDIGPEYFDYFIILDSTCTIRGIRVFNYQATHGQGVTARGWLKQFVGFNGSYKLEAGKNIDSISGATVSVLGIISDIRQKTKMLKQVIQ</sequence>
<feature type="domain" description="FMN-binding" evidence="1">
    <location>
        <begin position="110"/>
        <end position="172"/>
    </location>
</feature>
<dbReference type="InterPro" id="IPR007329">
    <property type="entry name" value="FMN-bd"/>
</dbReference>
<protein>
    <recommendedName>
        <fullName evidence="1">FMN-binding domain-containing protein</fullName>
    </recommendedName>
</protein>